<keyword evidence="4" id="KW-1133">Transmembrane helix</keyword>
<protein>
    <submittedName>
        <fullName evidence="6">1-acyl-sn-glycerol-3-phosphate acyltransferase</fullName>
    </submittedName>
</protein>
<dbReference type="SUPFAM" id="SSF69593">
    <property type="entry name" value="Glycerol-3-phosphate (1)-acyltransferase"/>
    <property type="match status" value="1"/>
</dbReference>
<keyword evidence="4" id="KW-0812">Transmembrane</keyword>
<evidence type="ECO:0000256" key="2">
    <source>
        <dbReference type="ARBA" id="ARBA00022679"/>
    </source>
</evidence>
<dbReference type="PANTHER" id="PTHR10434">
    <property type="entry name" value="1-ACYL-SN-GLYCEROL-3-PHOSPHATE ACYLTRANSFERASE"/>
    <property type="match status" value="1"/>
</dbReference>
<dbReference type="GO" id="GO:0016746">
    <property type="term" value="F:acyltransferase activity"/>
    <property type="evidence" value="ECO:0007669"/>
    <property type="project" value="UniProtKB-KW"/>
</dbReference>
<gene>
    <name evidence="6" type="ORF">DOFOFD_10580</name>
</gene>
<keyword evidence="3 6" id="KW-0012">Acyltransferase</keyword>
<evidence type="ECO:0000313" key="7">
    <source>
        <dbReference type="Proteomes" id="UP001312908"/>
    </source>
</evidence>
<keyword evidence="7" id="KW-1185">Reference proteome</keyword>
<feature type="transmembrane region" description="Helical" evidence="4">
    <location>
        <begin position="6"/>
        <end position="30"/>
    </location>
</feature>
<comment type="pathway">
    <text evidence="1">Lipid metabolism.</text>
</comment>
<evidence type="ECO:0000256" key="4">
    <source>
        <dbReference type="SAM" id="Phobius"/>
    </source>
</evidence>
<dbReference type="PANTHER" id="PTHR10434:SF40">
    <property type="entry name" value="1-ACYL-SN-GLYCEROL-3-PHOSPHATE ACYLTRANSFERASE"/>
    <property type="match status" value="1"/>
</dbReference>
<evidence type="ECO:0000256" key="1">
    <source>
        <dbReference type="ARBA" id="ARBA00005189"/>
    </source>
</evidence>
<dbReference type="Pfam" id="PF01553">
    <property type="entry name" value="Acyltransferase"/>
    <property type="match status" value="1"/>
</dbReference>
<name>A0ABU7U3M6_9PROT</name>
<proteinExistence type="predicted"/>
<keyword evidence="4" id="KW-0472">Membrane</keyword>
<comment type="caution">
    <text evidence="6">The sequence shown here is derived from an EMBL/GenBank/DDBJ whole genome shotgun (WGS) entry which is preliminary data.</text>
</comment>
<organism evidence="6 7">
    <name type="scientific">Sorlinia euscelidii</name>
    <dbReference type="NCBI Taxonomy" id="3081148"/>
    <lineage>
        <taxon>Bacteria</taxon>
        <taxon>Pseudomonadati</taxon>
        <taxon>Pseudomonadota</taxon>
        <taxon>Alphaproteobacteria</taxon>
        <taxon>Acetobacterales</taxon>
        <taxon>Acetobacteraceae</taxon>
        <taxon>Sorlinia</taxon>
    </lineage>
</organism>
<dbReference type="Proteomes" id="UP001312908">
    <property type="component" value="Unassembled WGS sequence"/>
</dbReference>
<dbReference type="EMBL" id="JAWJZY010000005">
    <property type="protein sequence ID" value="MEE8659450.1"/>
    <property type="molecule type" value="Genomic_DNA"/>
</dbReference>
<evidence type="ECO:0000313" key="6">
    <source>
        <dbReference type="EMBL" id="MEE8659450.1"/>
    </source>
</evidence>
<evidence type="ECO:0000259" key="5">
    <source>
        <dbReference type="SMART" id="SM00563"/>
    </source>
</evidence>
<feature type="domain" description="Phospholipid/glycerol acyltransferase" evidence="5">
    <location>
        <begin position="72"/>
        <end position="186"/>
    </location>
</feature>
<dbReference type="InterPro" id="IPR002123">
    <property type="entry name" value="Plipid/glycerol_acylTrfase"/>
</dbReference>
<reference evidence="6 7" key="1">
    <citation type="submission" date="2023-10" db="EMBL/GenBank/DDBJ databases">
        <title>Sorlinia euscelidii gen. nov., sp. nov., an acetic acid bacteria isolated from the gut of Euscelidius variegatus emitter.</title>
        <authorList>
            <person name="Michoud G."/>
            <person name="Marasco R."/>
            <person name="Seferji K."/>
            <person name="Gonella E."/>
            <person name="Garuglieri E."/>
            <person name="Alma A."/>
            <person name="Mapelli F."/>
            <person name="Borin S."/>
            <person name="Daffonchio D."/>
            <person name="Crotti E."/>
        </authorList>
    </citation>
    <scope>NUCLEOTIDE SEQUENCE [LARGE SCALE GENOMIC DNA]</scope>
    <source>
        <strain evidence="6 7">EV16P</strain>
    </source>
</reference>
<dbReference type="CDD" id="cd07989">
    <property type="entry name" value="LPLAT_AGPAT-like"/>
    <property type="match status" value="1"/>
</dbReference>
<keyword evidence="2" id="KW-0808">Transferase</keyword>
<dbReference type="RefSeq" id="WP_394820266.1">
    <property type="nucleotide sequence ID" value="NZ_JAWJZY010000005.1"/>
</dbReference>
<accession>A0ABU7U3M6</accession>
<evidence type="ECO:0000256" key="3">
    <source>
        <dbReference type="ARBA" id="ARBA00023315"/>
    </source>
</evidence>
<dbReference type="SMART" id="SM00563">
    <property type="entry name" value="PlsC"/>
    <property type="match status" value="1"/>
</dbReference>
<sequence>MRVARSIFFQLYFFILTIIMGLGALPLRLLKRRDCALTYARLWSRLTLLGLSKICGIEIVIIGRENIPNTPCLIASQHQSFFDGFVWMNLVERPAYIIKKELTRIPLVGPMLILSGMIPVERSAGSKALRCLIRDTQDRFDDRRQVIIFPQGTRVKPGERVPLQPGIMALAKQANAPVVPVATNSGLFWPREGWTKFPGALKIVIGPALAMDSSRGNLIAMIDASWQALEKSGGLYNHVDNSVDVTEENIVPTISQGNKGAALDAPG</sequence>